<dbReference type="PANTHER" id="PTHR30136">
    <property type="entry name" value="HELIX-TURN-HELIX TRANSCRIPTIONAL REGULATOR, ICLR FAMILY"/>
    <property type="match status" value="1"/>
</dbReference>
<dbReference type="SUPFAM" id="SSF55781">
    <property type="entry name" value="GAF domain-like"/>
    <property type="match status" value="1"/>
</dbReference>
<dbReference type="InterPro" id="IPR005471">
    <property type="entry name" value="Tscrpt_reg_IclR_N"/>
</dbReference>
<organism evidence="6 7">
    <name type="scientific">Microbacterium gallinarum</name>
    <dbReference type="NCBI Taxonomy" id="2762209"/>
    <lineage>
        <taxon>Bacteria</taxon>
        <taxon>Bacillati</taxon>
        <taxon>Actinomycetota</taxon>
        <taxon>Actinomycetes</taxon>
        <taxon>Micrococcales</taxon>
        <taxon>Microbacteriaceae</taxon>
        <taxon>Microbacterium</taxon>
    </lineage>
</organism>
<dbReference type="SUPFAM" id="SSF46785">
    <property type="entry name" value="Winged helix' DNA-binding domain"/>
    <property type="match status" value="1"/>
</dbReference>
<evidence type="ECO:0000256" key="2">
    <source>
        <dbReference type="ARBA" id="ARBA00023125"/>
    </source>
</evidence>
<dbReference type="PANTHER" id="PTHR30136:SF24">
    <property type="entry name" value="HTH-TYPE TRANSCRIPTIONAL REPRESSOR ALLR"/>
    <property type="match status" value="1"/>
</dbReference>
<keyword evidence="3" id="KW-0804">Transcription</keyword>
<dbReference type="SMART" id="SM00346">
    <property type="entry name" value="HTH_ICLR"/>
    <property type="match status" value="1"/>
</dbReference>
<sequence length="257" mass="27953">MSEDVERDDGKRSVLGRAFDILDCFAGGTEMTVAGICERTALPPATVHRMLAALVEWGGVERVERGRYRLGTRIWRLGIGAPQVRRLRELAQPYLVDLHVVTRGTVYLGVRDGTDAIFADRITRVKPTAKSTRATRRMPLQSTGGGRVLLAYSDDAWARLQEDAEHSPDLAAVLPALRKELAEIRTTGVGISRNDGLPGRTTVAAPVFGEDATIVASVAVSFPDTRIADPRTIVPRVLMTARAISADLSRRSGGELR</sequence>
<feature type="domain" description="HTH iclR-type" evidence="4">
    <location>
        <begin position="12"/>
        <end position="72"/>
    </location>
</feature>
<reference evidence="6 7" key="1">
    <citation type="submission" date="2020-08" db="EMBL/GenBank/DDBJ databases">
        <title>A Genomic Blueprint of the Chicken Gut Microbiome.</title>
        <authorList>
            <person name="Gilroy R."/>
            <person name="Ravi A."/>
            <person name="Getino M."/>
            <person name="Pursley I."/>
            <person name="Horton D.L."/>
            <person name="Alikhan N.-F."/>
            <person name="Baker D."/>
            <person name="Gharbi K."/>
            <person name="Hall N."/>
            <person name="Watson M."/>
            <person name="Adriaenssens E.M."/>
            <person name="Foster-Nyarko E."/>
            <person name="Jarju S."/>
            <person name="Secka A."/>
            <person name="Antonio M."/>
            <person name="Oren A."/>
            <person name="Chaudhuri R."/>
            <person name="La Ragione R.M."/>
            <person name="Hildebrand F."/>
            <person name="Pallen M.J."/>
        </authorList>
    </citation>
    <scope>NUCLEOTIDE SEQUENCE [LARGE SCALE GENOMIC DNA]</scope>
    <source>
        <strain evidence="6 7">Sa1CUA4</strain>
    </source>
</reference>
<dbReference type="RefSeq" id="WP_191764451.1">
    <property type="nucleotide sequence ID" value="NZ_JACSPM010000001.1"/>
</dbReference>
<gene>
    <name evidence="6" type="ORF">H9622_04005</name>
</gene>
<dbReference type="PROSITE" id="PS51078">
    <property type="entry name" value="ICLR_ED"/>
    <property type="match status" value="1"/>
</dbReference>
<evidence type="ECO:0000313" key="6">
    <source>
        <dbReference type="EMBL" id="MBD8022752.1"/>
    </source>
</evidence>
<dbReference type="Proteomes" id="UP000602532">
    <property type="component" value="Unassembled WGS sequence"/>
</dbReference>
<dbReference type="InterPro" id="IPR036388">
    <property type="entry name" value="WH-like_DNA-bd_sf"/>
</dbReference>
<dbReference type="InterPro" id="IPR029016">
    <property type="entry name" value="GAF-like_dom_sf"/>
</dbReference>
<dbReference type="EMBL" id="JACSPM010000001">
    <property type="protein sequence ID" value="MBD8022752.1"/>
    <property type="molecule type" value="Genomic_DNA"/>
</dbReference>
<dbReference type="InterPro" id="IPR036390">
    <property type="entry name" value="WH_DNA-bd_sf"/>
</dbReference>
<keyword evidence="1" id="KW-0805">Transcription regulation</keyword>
<evidence type="ECO:0000256" key="1">
    <source>
        <dbReference type="ARBA" id="ARBA00023015"/>
    </source>
</evidence>
<accession>A0ABR8X0U4</accession>
<dbReference type="Pfam" id="PF09339">
    <property type="entry name" value="HTH_IclR"/>
    <property type="match status" value="1"/>
</dbReference>
<feature type="domain" description="IclR-ED" evidence="5">
    <location>
        <begin position="73"/>
        <end position="254"/>
    </location>
</feature>
<dbReference type="InterPro" id="IPR050707">
    <property type="entry name" value="HTH_MetabolicPath_Reg"/>
</dbReference>
<evidence type="ECO:0000256" key="3">
    <source>
        <dbReference type="ARBA" id="ARBA00023163"/>
    </source>
</evidence>
<dbReference type="Gene3D" id="3.30.450.40">
    <property type="match status" value="1"/>
</dbReference>
<keyword evidence="2" id="KW-0238">DNA-binding</keyword>
<protein>
    <submittedName>
        <fullName evidence="6">IclR family transcriptional regulator</fullName>
    </submittedName>
</protein>
<comment type="caution">
    <text evidence="6">The sequence shown here is derived from an EMBL/GenBank/DDBJ whole genome shotgun (WGS) entry which is preliminary data.</text>
</comment>
<keyword evidence="7" id="KW-1185">Reference proteome</keyword>
<evidence type="ECO:0000259" key="4">
    <source>
        <dbReference type="PROSITE" id="PS51077"/>
    </source>
</evidence>
<dbReference type="Gene3D" id="1.10.10.10">
    <property type="entry name" value="Winged helix-like DNA-binding domain superfamily/Winged helix DNA-binding domain"/>
    <property type="match status" value="1"/>
</dbReference>
<dbReference type="InterPro" id="IPR014757">
    <property type="entry name" value="Tscrpt_reg_IclR_C"/>
</dbReference>
<dbReference type="Pfam" id="PF01614">
    <property type="entry name" value="IclR_C"/>
    <property type="match status" value="1"/>
</dbReference>
<name>A0ABR8X0U4_9MICO</name>
<evidence type="ECO:0000313" key="7">
    <source>
        <dbReference type="Proteomes" id="UP000602532"/>
    </source>
</evidence>
<proteinExistence type="predicted"/>
<evidence type="ECO:0000259" key="5">
    <source>
        <dbReference type="PROSITE" id="PS51078"/>
    </source>
</evidence>
<dbReference type="PROSITE" id="PS51077">
    <property type="entry name" value="HTH_ICLR"/>
    <property type="match status" value="1"/>
</dbReference>